<accession>A0A6A3BKK6</accession>
<reference evidence="6" key="1">
    <citation type="submission" date="2019-09" db="EMBL/GenBank/DDBJ databases">
        <title>Draft genome information of white flower Hibiscus syriacus.</title>
        <authorList>
            <person name="Kim Y.-M."/>
        </authorList>
    </citation>
    <scope>NUCLEOTIDE SEQUENCE [LARGE SCALE GENOMIC DNA]</scope>
    <source>
        <strain evidence="6">YM2019G1</strain>
    </source>
</reference>
<dbReference type="InterPro" id="IPR050087">
    <property type="entry name" value="AON_synthase_class-II"/>
</dbReference>
<dbReference type="GO" id="GO:0016740">
    <property type="term" value="F:transferase activity"/>
    <property type="evidence" value="ECO:0007669"/>
    <property type="project" value="UniProtKB-KW"/>
</dbReference>
<dbReference type="Pfam" id="PF00155">
    <property type="entry name" value="Aminotran_1_2"/>
    <property type="match status" value="1"/>
</dbReference>
<dbReference type="AlphaFoldDB" id="A0A6A3BKK6"/>
<comment type="cofactor">
    <cofactor evidence="1">
        <name>pyridoxal 5'-phosphate</name>
        <dbReference type="ChEBI" id="CHEBI:597326"/>
    </cofactor>
</comment>
<evidence type="ECO:0000313" key="7">
    <source>
        <dbReference type="Proteomes" id="UP000436088"/>
    </source>
</evidence>
<proteinExistence type="inferred from homology"/>
<dbReference type="PANTHER" id="PTHR13693:SF77">
    <property type="entry name" value="8-AMINO-7-OXONONANOATE SYNTHASE"/>
    <property type="match status" value="1"/>
</dbReference>
<dbReference type="InterPro" id="IPR004839">
    <property type="entry name" value="Aminotransferase_I/II_large"/>
</dbReference>
<dbReference type="GO" id="GO:0009102">
    <property type="term" value="P:biotin biosynthetic process"/>
    <property type="evidence" value="ECO:0007669"/>
    <property type="project" value="TreeGrafter"/>
</dbReference>
<keyword evidence="7" id="KW-1185">Reference proteome</keyword>
<dbReference type="InterPro" id="IPR015424">
    <property type="entry name" value="PyrdxlP-dep_Trfase"/>
</dbReference>
<dbReference type="GO" id="GO:0030170">
    <property type="term" value="F:pyridoxal phosphate binding"/>
    <property type="evidence" value="ECO:0007669"/>
    <property type="project" value="InterPro"/>
</dbReference>
<feature type="domain" description="Aminotransferase class I/classII large" evidence="5">
    <location>
        <begin position="65"/>
        <end position="247"/>
    </location>
</feature>
<evidence type="ECO:0000256" key="3">
    <source>
        <dbReference type="ARBA" id="ARBA00022679"/>
    </source>
</evidence>
<dbReference type="Proteomes" id="UP000436088">
    <property type="component" value="Unassembled WGS sequence"/>
</dbReference>
<comment type="similarity">
    <text evidence="2">Belongs to the class-II pyridoxal-phosphate-dependent aminotransferase family. BioF subfamily.</text>
</comment>
<keyword evidence="4" id="KW-0663">Pyridoxal phosphate</keyword>
<dbReference type="EMBL" id="VEPZ02000855">
    <property type="protein sequence ID" value="KAE8715968.1"/>
    <property type="molecule type" value="Genomic_DNA"/>
</dbReference>
<protein>
    <submittedName>
        <fullName evidence="6">Detected protein of confused Function</fullName>
    </submittedName>
</protein>
<evidence type="ECO:0000256" key="1">
    <source>
        <dbReference type="ARBA" id="ARBA00001933"/>
    </source>
</evidence>
<name>A0A6A3BKK6_HIBSY</name>
<dbReference type="PANTHER" id="PTHR13693">
    <property type="entry name" value="CLASS II AMINOTRANSFERASE/8-AMINO-7-OXONONANOATE SYNTHASE"/>
    <property type="match status" value="1"/>
</dbReference>
<comment type="caution">
    <text evidence="6">The sequence shown here is derived from an EMBL/GenBank/DDBJ whole genome shotgun (WGS) entry which is preliminary data.</text>
</comment>
<dbReference type="Gene3D" id="3.40.640.10">
    <property type="entry name" value="Type I PLP-dependent aspartate aminotransferase-like (Major domain)"/>
    <property type="match status" value="1"/>
</dbReference>
<evidence type="ECO:0000256" key="2">
    <source>
        <dbReference type="ARBA" id="ARBA00010008"/>
    </source>
</evidence>
<evidence type="ECO:0000313" key="6">
    <source>
        <dbReference type="EMBL" id="KAE8715968.1"/>
    </source>
</evidence>
<gene>
    <name evidence="6" type="ORF">F3Y22_tig00110156pilonHSYRG00073</name>
</gene>
<keyword evidence="3" id="KW-0808">Transferase</keyword>
<dbReference type="InterPro" id="IPR015421">
    <property type="entry name" value="PyrdxlP-dep_Trfase_major"/>
</dbReference>
<evidence type="ECO:0000259" key="5">
    <source>
        <dbReference type="Pfam" id="PF00155"/>
    </source>
</evidence>
<evidence type="ECO:0000256" key="4">
    <source>
        <dbReference type="ARBA" id="ARBA00022898"/>
    </source>
</evidence>
<dbReference type="SUPFAM" id="SSF53383">
    <property type="entry name" value="PLP-dependent transferases"/>
    <property type="match status" value="1"/>
</dbReference>
<sequence length="300" mass="33091">MESMRKIMTSWDLYVEETLPKLESRNMFLPIRPMNTSIAGQEEGAQTHLGSNGAWNRSWGSPLVCVHTDYHRALESALANLKKKEACLVFTSDFGANMAVMVAIGSIVPVICGDEGRRPTKEEKVTVFSDALNHAAIVDGLKLAEQQGVQVFVYKHRDITNCKNKRKVVVTDSLFSMDGDIVPMGELAQLRKKHGILSTFQAHGTFVWDKNGGGQAEEFNCKNDVDLCIGTLSKAASSLGGFVACSIYGTASVVVAKKESWRRREIRNRMKELHALTGIPVRSQIACIMFGNIKDAIKIN</sequence>
<organism evidence="6 7">
    <name type="scientific">Hibiscus syriacus</name>
    <name type="common">Rose of Sharon</name>
    <dbReference type="NCBI Taxonomy" id="106335"/>
    <lineage>
        <taxon>Eukaryota</taxon>
        <taxon>Viridiplantae</taxon>
        <taxon>Streptophyta</taxon>
        <taxon>Embryophyta</taxon>
        <taxon>Tracheophyta</taxon>
        <taxon>Spermatophyta</taxon>
        <taxon>Magnoliopsida</taxon>
        <taxon>eudicotyledons</taxon>
        <taxon>Gunneridae</taxon>
        <taxon>Pentapetalae</taxon>
        <taxon>rosids</taxon>
        <taxon>malvids</taxon>
        <taxon>Malvales</taxon>
        <taxon>Malvaceae</taxon>
        <taxon>Malvoideae</taxon>
        <taxon>Hibiscus</taxon>
    </lineage>
</organism>